<dbReference type="InterPro" id="IPR039448">
    <property type="entry name" value="Beta_helix"/>
</dbReference>
<evidence type="ECO:0000259" key="2">
    <source>
        <dbReference type="Pfam" id="PF13229"/>
    </source>
</evidence>
<dbReference type="Pfam" id="PF18962">
    <property type="entry name" value="Por_Secre_tail"/>
    <property type="match status" value="1"/>
</dbReference>
<evidence type="ECO:0000259" key="3">
    <source>
        <dbReference type="Pfam" id="PF18962"/>
    </source>
</evidence>
<gene>
    <name evidence="4" type="ORF">KDA27_22725</name>
</gene>
<sequence length="763" mass="80205">MSRVLTAFLILTASGSFALGGVNEGGTIVVQALSEVEYTSDQETYCEAAPVPSDCADLGTELPSDDGAIHAWSVLAAFPPDASPRLSGLVFGVDYNDEGVVIVDHGMCGNFMLPDNDWPDPGTGVAVTFNPAQESHVTEAYWFAGYAYPGRDTYFRLAAHPWQGAEFVDDAVPGVIDQIADFGELGFGNALGYLPCPDAAGACCLPSGVCELQREVDCAGTWLGSSHSCDPDPCVWGACCIPGSECRVLTEVECLGLGGDYLAQYPCESNACDAATGACCFEDGTCQVRTEAHCSVDRGEWTWEGVSCSPEPCGNEFYRVEADGSGDIPTIQGAINAAADGSVIELGDGVFSGDGNRGIDFLGKSIVLRSGSGDAAACVIDAEGEDHVLYFRSGEAAETRLQDVTVRDGHAQEGAGIFIDGASPTIQGCVFETNSGPVGSGIFARNSAVQVEDCTFRNNRGAVFYAIDCAEPVAVRGSRFVANSEAPTAFFASYASVDFEACTFWGNLVSDSCIHVRHGNLSVRSCTFVRNLVSSTHYGMIDVFRGDLDISRSILAFNDARYPVTSFTGDVVLSCSDVFGNSGGDYIEDIQEQNGRRGNISQDPLFCDLEAGDLRLDPDSPCAPGPAHTVTACERMGAESRGCSPLATGSLAHGSALSTEGTIGTDSFAGQATSGSLSITKVAPNPTTRQVVVAFESPAQSHVALEIYDAQGRNVATAFSSEFAPGGHVRTVDLGELGIPSGTYYLRISNGHEQSQERVVLLR</sequence>
<feature type="chain" id="PRO_5036938432" evidence="1">
    <location>
        <begin position="19"/>
        <end position="763"/>
    </location>
</feature>
<reference evidence="4" key="1">
    <citation type="submission" date="2020-04" db="EMBL/GenBank/DDBJ databases">
        <authorList>
            <person name="Zhang T."/>
        </authorList>
    </citation>
    <scope>NUCLEOTIDE SEQUENCE</scope>
    <source>
        <strain evidence="4">HKST-UBA02</strain>
    </source>
</reference>
<organism evidence="4 5">
    <name type="scientific">Eiseniibacteriota bacterium</name>
    <dbReference type="NCBI Taxonomy" id="2212470"/>
    <lineage>
        <taxon>Bacteria</taxon>
        <taxon>Candidatus Eiseniibacteriota</taxon>
    </lineage>
</organism>
<dbReference type="InterPro" id="IPR012334">
    <property type="entry name" value="Pectin_lyas_fold"/>
</dbReference>
<dbReference type="InterPro" id="IPR026444">
    <property type="entry name" value="Secre_tail"/>
</dbReference>
<dbReference type="Proteomes" id="UP000739538">
    <property type="component" value="Unassembled WGS sequence"/>
</dbReference>
<reference evidence="4" key="2">
    <citation type="journal article" date="2021" name="Microbiome">
        <title>Successional dynamics and alternative stable states in a saline activated sludge microbial community over 9 years.</title>
        <authorList>
            <person name="Wang Y."/>
            <person name="Ye J."/>
            <person name="Ju F."/>
            <person name="Liu L."/>
            <person name="Boyd J.A."/>
            <person name="Deng Y."/>
            <person name="Parks D.H."/>
            <person name="Jiang X."/>
            <person name="Yin X."/>
            <person name="Woodcroft B.J."/>
            <person name="Tyson G.W."/>
            <person name="Hugenholtz P."/>
            <person name="Polz M.F."/>
            <person name="Zhang T."/>
        </authorList>
    </citation>
    <scope>NUCLEOTIDE SEQUENCE</scope>
    <source>
        <strain evidence="4">HKST-UBA02</strain>
    </source>
</reference>
<keyword evidence="1" id="KW-0732">Signal</keyword>
<feature type="domain" description="Right handed beta helix" evidence="2">
    <location>
        <begin position="389"/>
        <end position="485"/>
    </location>
</feature>
<dbReference type="Pfam" id="PF13229">
    <property type="entry name" value="Beta_helix"/>
    <property type="match status" value="1"/>
</dbReference>
<name>A0A956SGI2_UNCEI</name>
<protein>
    <submittedName>
        <fullName evidence="4">T9SS type A sorting domain-containing protein</fullName>
    </submittedName>
</protein>
<dbReference type="Gene3D" id="2.160.20.10">
    <property type="entry name" value="Single-stranded right-handed beta-helix, Pectin lyase-like"/>
    <property type="match status" value="1"/>
</dbReference>
<comment type="caution">
    <text evidence="4">The sequence shown here is derived from an EMBL/GenBank/DDBJ whole genome shotgun (WGS) entry which is preliminary data.</text>
</comment>
<evidence type="ECO:0000256" key="1">
    <source>
        <dbReference type="SAM" id="SignalP"/>
    </source>
</evidence>
<dbReference type="InterPro" id="IPR011050">
    <property type="entry name" value="Pectin_lyase_fold/virulence"/>
</dbReference>
<dbReference type="EMBL" id="JAGQHS010000193">
    <property type="protein sequence ID" value="MCA9758629.1"/>
    <property type="molecule type" value="Genomic_DNA"/>
</dbReference>
<evidence type="ECO:0000313" key="5">
    <source>
        <dbReference type="Proteomes" id="UP000739538"/>
    </source>
</evidence>
<evidence type="ECO:0000313" key="4">
    <source>
        <dbReference type="EMBL" id="MCA9758629.1"/>
    </source>
</evidence>
<dbReference type="SUPFAM" id="SSF51126">
    <property type="entry name" value="Pectin lyase-like"/>
    <property type="match status" value="1"/>
</dbReference>
<proteinExistence type="predicted"/>
<dbReference type="NCBIfam" id="TIGR04183">
    <property type="entry name" value="Por_Secre_tail"/>
    <property type="match status" value="1"/>
</dbReference>
<dbReference type="AlphaFoldDB" id="A0A956SGI2"/>
<feature type="signal peptide" evidence="1">
    <location>
        <begin position="1"/>
        <end position="18"/>
    </location>
</feature>
<accession>A0A956SGI2</accession>
<feature type="domain" description="Secretion system C-terminal sorting" evidence="3">
    <location>
        <begin position="684"/>
        <end position="760"/>
    </location>
</feature>